<gene>
    <name evidence="2" type="ORF">L195_g023330</name>
</gene>
<dbReference type="InterPro" id="IPR022742">
    <property type="entry name" value="Hydrolase_4"/>
</dbReference>
<reference evidence="2 3" key="2">
    <citation type="journal article" date="2017" name="Front. Plant Sci.">
        <title>Gene Classification and Mining of Molecular Markers Useful in Red Clover (Trifolium pratense) Breeding.</title>
        <authorList>
            <person name="Istvanek J."/>
            <person name="Dluhosova J."/>
            <person name="Dluhos P."/>
            <person name="Patkova L."/>
            <person name="Nedelnik J."/>
            <person name="Repkova J."/>
        </authorList>
    </citation>
    <scope>NUCLEOTIDE SEQUENCE [LARGE SCALE GENOMIC DNA]</scope>
    <source>
        <strain evidence="3">cv. Tatra</strain>
        <tissue evidence="2">Young leaves</tissue>
    </source>
</reference>
<sequence length="334" mass="38233">MAGFGKWEFGPTEIKNPFPDNDGSVHIWQGFEDRIIPYTVNRYISQKLPWIRYHEVPDGGHLFILKNKQYAELGRKDLCSIPNNYDREGAGTTFVITDPRSRLDSPVDRILVGTQLSPNQDDSTDEFSLVSPKIRLRDGRNLAYVERGVPKDKATYKIIIVHGFGSSKEMNFSAPQELIDELGIYLLQYDRAGYGESDPNPKRSLKSEALDIEELADQLQIGANFYVIGVSMGSYATWSCLKYLPHRLAGLALIAPVINYRWPSLPGSLVREDYRRRFIKWALWLANHCPKLLHWWVTQKWLPSTAVIEKNPTFFNKNDIDILKTIPGFPMLSK</sequence>
<dbReference type="STRING" id="57577.A0A2K3NAI9"/>
<evidence type="ECO:0000313" key="3">
    <source>
        <dbReference type="Proteomes" id="UP000236291"/>
    </source>
</evidence>
<dbReference type="SUPFAM" id="SSF53474">
    <property type="entry name" value="alpha/beta-Hydrolases"/>
    <property type="match status" value="2"/>
</dbReference>
<dbReference type="Proteomes" id="UP000236291">
    <property type="component" value="Unassembled WGS sequence"/>
</dbReference>
<dbReference type="EMBL" id="ASHM01018470">
    <property type="protein sequence ID" value="PNY00056.1"/>
    <property type="molecule type" value="Genomic_DNA"/>
</dbReference>
<dbReference type="InterPro" id="IPR029058">
    <property type="entry name" value="AB_hydrolase_fold"/>
</dbReference>
<comment type="caution">
    <text evidence="2">The sequence shown here is derived from an EMBL/GenBank/DDBJ whole genome shotgun (WGS) entry which is preliminary data.</text>
</comment>
<protein>
    <recommendedName>
        <fullName evidence="1">Serine aminopeptidase S33 domain-containing protein</fullName>
    </recommendedName>
</protein>
<accession>A0A2K3NAI9</accession>
<dbReference type="Gene3D" id="3.40.50.1820">
    <property type="entry name" value="alpha/beta hydrolase"/>
    <property type="match status" value="2"/>
</dbReference>
<reference evidence="2 3" key="1">
    <citation type="journal article" date="2014" name="Am. J. Bot.">
        <title>Genome assembly and annotation for red clover (Trifolium pratense; Fabaceae).</title>
        <authorList>
            <person name="Istvanek J."/>
            <person name="Jaros M."/>
            <person name="Krenek A."/>
            <person name="Repkova J."/>
        </authorList>
    </citation>
    <scope>NUCLEOTIDE SEQUENCE [LARGE SCALE GENOMIC DNA]</scope>
    <source>
        <strain evidence="3">cv. Tatra</strain>
        <tissue evidence="2">Young leaves</tissue>
    </source>
</reference>
<evidence type="ECO:0000259" key="1">
    <source>
        <dbReference type="Pfam" id="PF12146"/>
    </source>
</evidence>
<dbReference type="AlphaFoldDB" id="A0A2K3NAI9"/>
<dbReference type="Pfam" id="PF12146">
    <property type="entry name" value="Hydrolase_4"/>
    <property type="match status" value="1"/>
</dbReference>
<feature type="domain" description="Serine aminopeptidase S33" evidence="1">
    <location>
        <begin position="156"/>
        <end position="291"/>
    </location>
</feature>
<evidence type="ECO:0000313" key="2">
    <source>
        <dbReference type="EMBL" id="PNY00056.1"/>
    </source>
</evidence>
<organism evidence="2 3">
    <name type="scientific">Trifolium pratense</name>
    <name type="common">Red clover</name>
    <dbReference type="NCBI Taxonomy" id="57577"/>
    <lineage>
        <taxon>Eukaryota</taxon>
        <taxon>Viridiplantae</taxon>
        <taxon>Streptophyta</taxon>
        <taxon>Embryophyta</taxon>
        <taxon>Tracheophyta</taxon>
        <taxon>Spermatophyta</taxon>
        <taxon>Magnoliopsida</taxon>
        <taxon>eudicotyledons</taxon>
        <taxon>Gunneridae</taxon>
        <taxon>Pentapetalae</taxon>
        <taxon>rosids</taxon>
        <taxon>fabids</taxon>
        <taxon>Fabales</taxon>
        <taxon>Fabaceae</taxon>
        <taxon>Papilionoideae</taxon>
        <taxon>50 kb inversion clade</taxon>
        <taxon>NPAAA clade</taxon>
        <taxon>Hologalegina</taxon>
        <taxon>IRL clade</taxon>
        <taxon>Trifolieae</taxon>
        <taxon>Trifolium</taxon>
    </lineage>
</organism>
<proteinExistence type="predicted"/>
<dbReference type="PANTHER" id="PTHR45763:SF22">
    <property type="entry name" value="ALPHA_BETA HYDROLASE FAMILY PROTEIN"/>
    <property type="match status" value="1"/>
</dbReference>
<dbReference type="PANTHER" id="PTHR45763">
    <property type="entry name" value="HYDROLASE, ALPHA/BETA FOLD FAMILY PROTEIN, EXPRESSED-RELATED"/>
    <property type="match status" value="1"/>
</dbReference>
<dbReference type="ExpressionAtlas" id="A0A2K3NAI9">
    <property type="expression patterns" value="baseline"/>
</dbReference>
<name>A0A2K3NAI9_TRIPR</name>
<feature type="non-terminal residue" evidence="2">
    <location>
        <position position="334"/>
    </location>
</feature>